<evidence type="ECO:0000313" key="6">
    <source>
        <dbReference type="EMBL" id="SFV52331.1"/>
    </source>
</evidence>
<feature type="transmembrane region" description="Helical" evidence="5">
    <location>
        <begin position="224"/>
        <end position="250"/>
    </location>
</feature>
<dbReference type="EMBL" id="FPHB01000020">
    <property type="protein sequence ID" value="SFV52331.1"/>
    <property type="molecule type" value="Genomic_DNA"/>
</dbReference>
<keyword evidence="3 5" id="KW-1133">Transmembrane helix</keyword>
<name>A0A1W1BFN8_9ZZZZ</name>
<protein>
    <submittedName>
        <fullName evidence="6">Probable transmembrane protein</fullName>
    </submittedName>
</protein>
<evidence type="ECO:0000256" key="1">
    <source>
        <dbReference type="ARBA" id="ARBA00004141"/>
    </source>
</evidence>
<organism evidence="6">
    <name type="scientific">hydrothermal vent metagenome</name>
    <dbReference type="NCBI Taxonomy" id="652676"/>
    <lineage>
        <taxon>unclassified sequences</taxon>
        <taxon>metagenomes</taxon>
        <taxon>ecological metagenomes</taxon>
    </lineage>
</organism>
<feature type="transmembrane region" description="Helical" evidence="5">
    <location>
        <begin position="110"/>
        <end position="135"/>
    </location>
</feature>
<dbReference type="InterPro" id="IPR059112">
    <property type="entry name" value="CysZ/EI24"/>
</dbReference>
<sequence length="269" mass="31670">MLFWDDIIHISSTLVELVPFSFLKTNGAMFFSLFLYMQVVLLSFAIFHAFILNLYMAQDSELKNGFITLTLVVGSAFFWAVIWFFNAGAIHTQLEKLLTWLPFETVEVAISYMLGFYFIYNMIIVTMIMVTSFFSSDFLMRVREREFPYDTVYENKKRIFRYTFRDVAIFVIISIIAFPLLFIPVINFIFQIALWVWLAKDTLFYDAASMLYKKPQIKKLSRYAFSIWLLTMVGSLFNFIPVINLFAPFFSEIAMFAYLKSKRDEVVDV</sequence>
<proteinExistence type="predicted"/>
<feature type="transmembrane region" description="Helical" evidence="5">
    <location>
        <begin position="66"/>
        <end position="90"/>
    </location>
</feature>
<gene>
    <name evidence="6" type="ORF">MNB_SM-7-1242</name>
</gene>
<evidence type="ECO:0000256" key="5">
    <source>
        <dbReference type="SAM" id="Phobius"/>
    </source>
</evidence>
<feature type="transmembrane region" description="Helical" evidence="5">
    <location>
        <begin position="28"/>
        <end position="54"/>
    </location>
</feature>
<dbReference type="AlphaFoldDB" id="A0A1W1BFN8"/>
<reference evidence="6" key="1">
    <citation type="submission" date="2016-10" db="EMBL/GenBank/DDBJ databases">
        <authorList>
            <person name="de Groot N.N."/>
        </authorList>
    </citation>
    <scope>NUCLEOTIDE SEQUENCE</scope>
</reference>
<evidence type="ECO:0000256" key="4">
    <source>
        <dbReference type="ARBA" id="ARBA00023136"/>
    </source>
</evidence>
<feature type="transmembrane region" description="Helical" evidence="5">
    <location>
        <begin position="167"/>
        <end position="186"/>
    </location>
</feature>
<evidence type="ECO:0000256" key="3">
    <source>
        <dbReference type="ARBA" id="ARBA00022989"/>
    </source>
</evidence>
<keyword evidence="4 5" id="KW-0472">Membrane</keyword>
<comment type="subcellular location">
    <subcellularLocation>
        <location evidence="1">Membrane</location>
        <topology evidence="1">Multi-pass membrane protein</topology>
    </subcellularLocation>
</comment>
<accession>A0A1W1BFN8</accession>
<dbReference type="Pfam" id="PF07264">
    <property type="entry name" value="EI24"/>
    <property type="match status" value="1"/>
</dbReference>
<evidence type="ECO:0000256" key="2">
    <source>
        <dbReference type="ARBA" id="ARBA00022692"/>
    </source>
</evidence>
<keyword evidence="2 5" id="KW-0812">Transmembrane</keyword>